<organism evidence="1 2">
    <name type="scientific">Sphagnum jensenii</name>
    <dbReference type="NCBI Taxonomy" id="128206"/>
    <lineage>
        <taxon>Eukaryota</taxon>
        <taxon>Viridiplantae</taxon>
        <taxon>Streptophyta</taxon>
        <taxon>Embryophyta</taxon>
        <taxon>Bryophyta</taxon>
        <taxon>Sphagnophytina</taxon>
        <taxon>Sphagnopsida</taxon>
        <taxon>Sphagnales</taxon>
        <taxon>Sphagnaceae</taxon>
        <taxon>Sphagnum</taxon>
    </lineage>
</organism>
<proteinExistence type="predicted"/>
<gene>
    <name evidence="1" type="ORF">CSSPJE1EN1_LOCUS13190</name>
</gene>
<protein>
    <recommendedName>
        <fullName evidence="3">Transposase</fullName>
    </recommendedName>
</protein>
<dbReference type="Proteomes" id="UP001497444">
    <property type="component" value="Chromosome 2"/>
</dbReference>
<dbReference type="PANTHER" id="PTHR37067">
    <property type="entry name" value="PX DOMAIN-CONTAINING PROTEIN"/>
    <property type="match status" value="1"/>
</dbReference>
<evidence type="ECO:0000313" key="1">
    <source>
        <dbReference type="EMBL" id="CAK9267712.1"/>
    </source>
</evidence>
<evidence type="ECO:0008006" key="3">
    <source>
        <dbReference type="Google" id="ProtNLM"/>
    </source>
</evidence>
<dbReference type="PANTHER" id="PTHR37067:SF3">
    <property type="entry name" value="PX DOMAIN-CONTAINING PROTEIN"/>
    <property type="match status" value="1"/>
</dbReference>
<reference evidence="1 2" key="1">
    <citation type="submission" date="2024-02" db="EMBL/GenBank/DDBJ databases">
        <authorList>
            <consortium name="ELIXIR-Norway"/>
            <consortium name="Elixir Norway"/>
        </authorList>
    </citation>
    <scope>NUCLEOTIDE SEQUENCE [LARGE SCALE GENOMIC DNA]</scope>
</reference>
<dbReference type="EMBL" id="OZ020097">
    <property type="protein sequence ID" value="CAK9267712.1"/>
    <property type="molecule type" value="Genomic_DNA"/>
</dbReference>
<keyword evidence="2" id="KW-1185">Reference proteome</keyword>
<evidence type="ECO:0000313" key="2">
    <source>
        <dbReference type="Proteomes" id="UP001497444"/>
    </source>
</evidence>
<name>A0ABP0WLG2_9BRYO</name>
<accession>A0ABP0WLG2</accession>
<sequence>MHPSMFISKVVDQYCEHLAKHWSADLIDKAESEHRELLVVYARKPDVKAALDKHDKKTFFNEACDCLKGRFMQLRQLCSGLATTFPNTTSVESDFSIIKWEKNNSRSSLTSLSLAGIVHAK</sequence>